<gene>
    <name evidence="2" type="ORF">CN307_19290</name>
</gene>
<dbReference type="Proteomes" id="UP000220032">
    <property type="component" value="Unassembled WGS sequence"/>
</dbReference>
<feature type="transmembrane region" description="Helical" evidence="1">
    <location>
        <begin position="52"/>
        <end position="73"/>
    </location>
</feature>
<keyword evidence="1" id="KW-0472">Membrane</keyword>
<accession>A0A1D3N2J0</accession>
<comment type="caution">
    <text evidence="2">The sequence shown here is derived from an EMBL/GenBank/DDBJ whole genome shotgun (WGS) entry which is preliminary data.</text>
</comment>
<evidence type="ECO:0000313" key="3">
    <source>
        <dbReference type="Proteomes" id="UP000220032"/>
    </source>
</evidence>
<dbReference type="AlphaFoldDB" id="A0A1D3N2J0"/>
<dbReference type="RefSeq" id="WP_088095521.1">
    <property type="nucleotide sequence ID" value="NZ_FMJG01000016.1"/>
</dbReference>
<evidence type="ECO:0008006" key="4">
    <source>
        <dbReference type="Google" id="ProtNLM"/>
    </source>
</evidence>
<evidence type="ECO:0000313" key="2">
    <source>
        <dbReference type="EMBL" id="PFE12271.1"/>
    </source>
</evidence>
<feature type="transmembrane region" description="Helical" evidence="1">
    <location>
        <begin position="28"/>
        <end position="46"/>
    </location>
</feature>
<sequence>MRLLYKRLKYSELESELQLVESVLTSGYFILLDLLFVSFLLMVLTFSLHHSFFMAIVIFVSSYIICGSVFLLLRKWLK</sequence>
<keyword evidence="1" id="KW-0812">Transmembrane</keyword>
<evidence type="ECO:0000256" key="1">
    <source>
        <dbReference type="SAM" id="Phobius"/>
    </source>
</evidence>
<name>A0A1D3N2J0_BACCE</name>
<reference evidence="2 3" key="1">
    <citation type="submission" date="2017-09" db="EMBL/GenBank/DDBJ databases">
        <title>Large-scale bioinformatics analysis of Bacillus genomes uncovers conserved roles of natural products in bacterial physiology.</title>
        <authorList>
            <consortium name="Agbiome Team Llc"/>
            <person name="Bleich R.M."/>
            <person name="Grubbs K.J."/>
            <person name="Santa Maria K.C."/>
            <person name="Allen S.E."/>
            <person name="Farag S."/>
            <person name="Shank E.A."/>
            <person name="Bowers A."/>
        </authorList>
    </citation>
    <scope>NUCLEOTIDE SEQUENCE [LARGE SCALE GENOMIC DNA]</scope>
    <source>
        <strain evidence="2 3">AFS022681</strain>
    </source>
</reference>
<organism evidence="2 3">
    <name type="scientific">Bacillus cereus</name>
    <dbReference type="NCBI Taxonomy" id="1396"/>
    <lineage>
        <taxon>Bacteria</taxon>
        <taxon>Bacillati</taxon>
        <taxon>Bacillota</taxon>
        <taxon>Bacilli</taxon>
        <taxon>Bacillales</taxon>
        <taxon>Bacillaceae</taxon>
        <taxon>Bacillus</taxon>
        <taxon>Bacillus cereus group</taxon>
    </lineage>
</organism>
<protein>
    <recommendedName>
        <fullName evidence="4">Group-specific protein</fullName>
    </recommendedName>
</protein>
<dbReference type="EMBL" id="NTRR01000032">
    <property type="protein sequence ID" value="PFE12271.1"/>
    <property type="molecule type" value="Genomic_DNA"/>
</dbReference>
<keyword evidence="1" id="KW-1133">Transmembrane helix</keyword>
<proteinExistence type="predicted"/>